<evidence type="ECO:0000313" key="3">
    <source>
        <dbReference type="EMBL" id="OPC79345.1"/>
    </source>
</evidence>
<reference evidence="3 4" key="1">
    <citation type="submission" date="2017-03" db="EMBL/GenBank/DDBJ databases">
        <title>Draft genome sequence of Streptomyces scabrisporus NF3, endophyte isolated from Amphipterygium adstringens.</title>
        <authorList>
            <person name="Vazquez M."/>
            <person name="Ceapa C.D."/>
            <person name="Rodriguez Luna D."/>
            <person name="Sanchez Esquivel S."/>
        </authorList>
    </citation>
    <scope>NUCLEOTIDE SEQUENCE [LARGE SCALE GENOMIC DNA]</scope>
    <source>
        <strain evidence="3 4">NF3</strain>
    </source>
</reference>
<dbReference type="Proteomes" id="UP000190037">
    <property type="component" value="Unassembled WGS sequence"/>
</dbReference>
<organism evidence="3 4">
    <name type="scientific">Embleya scabrispora</name>
    <dbReference type="NCBI Taxonomy" id="159449"/>
    <lineage>
        <taxon>Bacteria</taxon>
        <taxon>Bacillati</taxon>
        <taxon>Actinomycetota</taxon>
        <taxon>Actinomycetes</taxon>
        <taxon>Kitasatosporales</taxon>
        <taxon>Streptomycetaceae</taxon>
        <taxon>Embleya</taxon>
    </lineage>
</organism>
<proteinExistence type="predicted"/>
<feature type="region of interest" description="Disordered" evidence="1">
    <location>
        <begin position="64"/>
        <end position="86"/>
    </location>
</feature>
<dbReference type="RefSeq" id="WP_078980562.1">
    <property type="nucleotide sequence ID" value="NZ_MWQN01000002.1"/>
</dbReference>
<name>A0A1T3NRI2_9ACTN</name>
<evidence type="ECO:0000259" key="2">
    <source>
        <dbReference type="Pfam" id="PF21836"/>
    </source>
</evidence>
<sequence>MIPEPQGAEALPSTPARDAASGTGSTPASRAARSAANGAGRPDDAPTPARRRLLQVLTLAEAGLERLDRRGPHRESAARPDAGRGAGGQFVVETARLVLIADRIPHAAPEIRSALHRIATLLAPLARTPERIALLVRHPRTAVPFAITHLAVEQLGASDPHFTATLRRAFATGHVDAVERPPHRRLEAAWLRAQCGGEPVDHTAHRQGSILAAHPHPLHMSLADLHALTHTLFHLTDFGRRELPDEVDPTELRSVLDACLLWHLFEENTDLVAELLTAALLLPGPVSRTALLCRDALDALWTEVGFLPGPGPGRQPKLFGTITGTERETYAFRHDFHTMYAAGLMHAVALGRAPHDVWARPGTPADPGRVGVYSDRWPLWIRLVTRDGPGLPVAPAAEAAIIRAGRDGAYAEMENALLSAPAHGVSPLTVAHARDLLDRHLTSERPDIDARR</sequence>
<evidence type="ECO:0000313" key="4">
    <source>
        <dbReference type="Proteomes" id="UP000190037"/>
    </source>
</evidence>
<feature type="domain" description="DUF6895" evidence="2">
    <location>
        <begin position="60"/>
        <end position="347"/>
    </location>
</feature>
<comment type="caution">
    <text evidence="3">The sequence shown here is derived from an EMBL/GenBank/DDBJ whole genome shotgun (WGS) entry which is preliminary data.</text>
</comment>
<gene>
    <name evidence="3" type="ORF">B4N89_35465</name>
</gene>
<dbReference type="OrthoDB" id="4035692at2"/>
<feature type="compositionally biased region" description="Basic and acidic residues" evidence="1">
    <location>
        <begin position="64"/>
        <end position="82"/>
    </location>
</feature>
<accession>A0A1T3NRI2</accession>
<dbReference type="EMBL" id="MWQN01000002">
    <property type="protein sequence ID" value="OPC79345.1"/>
    <property type="molecule type" value="Genomic_DNA"/>
</dbReference>
<dbReference type="InterPro" id="IPR054190">
    <property type="entry name" value="DUF6895"/>
</dbReference>
<dbReference type="Pfam" id="PF21836">
    <property type="entry name" value="DUF6895"/>
    <property type="match status" value="1"/>
</dbReference>
<evidence type="ECO:0000256" key="1">
    <source>
        <dbReference type="SAM" id="MobiDB-lite"/>
    </source>
</evidence>
<protein>
    <recommendedName>
        <fullName evidence="2">DUF6895 domain-containing protein</fullName>
    </recommendedName>
</protein>
<feature type="compositionally biased region" description="Low complexity" evidence="1">
    <location>
        <begin position="23"/>
        <end position="40"/>
    </location>
</feature>
<keyword evidence="4" id="KW-1185">Reference proteome</keyword>
<feature type="region of interest" description="Disordered" evidence="1">
    <location>
        <begin position="1"/>
        <end position="49"/>
    </location>
</feature>
<dbReference type="AlphaFoldDB" id="A0A1T3NRI2"/>